<evidence type="ECO:0000313" key="4">
    <source>
        <dbReference type="Proteomes" id="UP000236630"/>
    </source>
</evidence>
<feature type="signal peptide" evidence="2">
    <location>
        <begin position="1"/>
        <end position="32"/>
    </location>
</feature>
<feature type="chain" id="PRO_5014170351" evidence="2">
    <location>
        <begin position="33"/>
        <end position="104"/>
    </location>
</feature>
<name>A0A2H5MZ21_CITUN</name>
<organism evidence="3 4">
    <name type="scientific">Citrus unshiu</name>
    <name type="common">Satsuma mandarin</name>
    <name type="synonym">Citrus nobilis var. unshiu</name>
    <dbReference type="NCBI Taxonomy" id="55188"/>
    <lineage>
        <taxon>Eukaryota</taxon>
        <taxon>Viridiplantae</taxon>
        <taxon>Streptophyta</taxon>
        <taxon>Embryophyta</taxon>
        <taxon>Tracheophyta</taxon>
        <taxon>Spermatophyta</taxon>
        <taxon>Magnoliopsida</taxon>
        <taxon>eudicotyledons</taxon>
        <taxon>Gunneridae</taxon>
        <taxon>Pentapetalae</taxon>
        <taxon>rosids</taxon>
        <taxon>malvids</taxon>
        <taxon>Sapindales</taxon>
        <taxon>Rutaceae</taxon>
        <taxon>Aurantioideae</taxon>
        <taxon>Citrus</taxon>
    </lineage>
</organism>
<accession>A0A2H5MZ21</accession>
<keyword evidence="4" id="KW-1185">Reference proteome</keyword>
<dbReference type="AlphaFoldDB" id="A0A2H5MZ21"/>
<keyword evidence="2" id="KW-0732">Signal</keyword>
<evidence type="ECO:0000313" key="3">
    <source>
        <dbReference type="EMBL" id="GAY33273.1"/>
    </source>
</evidence>
<sequence>MSTAKSSFSLATTSTRSLCFALCVITLLMVSAQFDMGDCRALRSTTTTTTVEDRAVTGCNGADQSEAPPTNSVPVSSNNATNNSSSRDLAFTLASGPSRRGPGH</sequence>
<proteinExistence type="predicted"/>
<feature type="compositionally biased region" description="Low complexity" evidence="1">
    <location>
        <begin position="67"/>
        <end position="86"/>
    </location>
</feature>
<dbReference type="Proteomes" id="UP000236630">
    <property type="component" value="Unassembled WGS sequence"/>
</dbReference>
<feature type="region of interest" description="Disordered" evidence="1">
    <location>
        <begin position="54"/>
        <end position="104"/>
    </location>
</feature>
<reference evidence="3 4" key="1">
    <citation type="journal article" date="2017" name="Front. Genet.">
        <title>Draft sequencing of the heterozygous diploid genome of Satsuma (Citrus unshiu Marc.) using a hybrid assembly approach.</title>
        <authorList>
            <person name="Shimizu T."/>
            <person name="Tanizawa Y."/>
            <person name="Mochizuki T."/>
            <person name="Nagasaki H."/>
            <person name="Yoshioka T."/>
            <person name="Toyoda A."/>
            <person name="Fujiyama A."/>
            <person name="Kaminuma E."/>
            <person name="Nakamura Y."/>
        </authorList>
    </citation>
    <scope>NUCLEOTIDE SEQUENCE [LARGE SCALE GENOMIC DNA]</scope>
    <source>
        <strain evidence="4">cv. Miyagawa wase</strain>
    </source>
</reference>
<evidence type="ECO:0000256" key="2">
    <source>
        <dbReference type="SAM" id="SignalP"/>
    </source>
</evidence>
<protein>
    <submittedName>
        <fullName evidence="3">Uncharacterized protein</fullName>
    </submittedName>
</protein>
<gene>
    <name evidence="3" type="ORF">CUMW_281750</name>
</gene>
<dbReference type="EMBL" id="BDQV01002931">
    <property type="protein sequence ID" value="GAY33273.1"/>
    <property type="molecule type" value="Genomic_DNA"/>
</dbReference>
<evidence type="ECO:0000256" key="1">
    <source>
        <dbReference type="SAM" id="MobiDB-lite"/>
    </source>
</evidence>
<comment type="caution">
    <text evidence="3">The sequence shown here is derived from an EMBL/GenBank/DDBJ whole genome shotgun (WGS) entry which is preliminary data.</text>
</comment>